<dbReference type="AlphaFoldDB" id="A0A1H7RUP4"/>
<feature type="domain" description="HTH gntR-type" evidence="4">
    <location>
        <begin position="5"/>
        <end position="72"/>
    </location>
</feature>
<dbReference type="EMBL" id="FOBL01000006">
    <property type="protein sequence ID" value="SEL64000.1"/>
    <property type="molecule type" value="Genomic_DNA"/>
</dbReference>
<gene>
    <name evidence="5" type="ORF">APU01nite_03290</name>
    <name evidence="6" type="ORF">SAMN04488100_1061</name>
</gene>
<organism evidence="6 7">
    <name type="scientific">Alkalibacterium putridalgicola</name>
    <dbReference type="NCBI Taxonomy" id="426703"/>
    <lineage>
        <taxon>Bacteria</taxon>
        <taxon>Bacillati</taxon>
        <taxon>Bacillota</taxon>
        <taxon>Bacilli</taxon>
        <taxon>Lactobacillales</taxon>
        <taxon>Carnobacteriaceae</taxon>
        <taxon>Alkalibacterium</taxon>
    </lineage>
</organism>
<dbReference type="OrthoDB" id="368257at2"/>
<evidence type="ECO:0000313" key="8">
    <source>
        <dbReference type="Proteomes" id="UP000321425"/>
    </source>
</evidence>
<protein>
    <submittedName>
        <fullName evidence="6">DNA-binding transcriptional regulator, GntR family</fullName>
    </submittedName>
    <submittedName>
        <fullName evidence="5">GntR family transcriptional regulator</fullName>
    </submittedName>
</protein>
<dbReference type="Pfam" id="PF00392">
    <property type="entry name" value="GntR"/>
    <property type="match status" value="1"/>
</dbReference>
<evidence type="ECO:0000313" key="5">
    <source>
        <dbReference type="EMBL" id="GEK88290.1"/>
    </source>
</evidence>
<reference evidence="5 8" key="2">
    <citation type="submission" date="2019-07" db="EMBL/GenBank/DDBJ databases">
        <title>Whole genome shotgun sequence of Alkalibacterium putridalgicola NBRC 103243.</title>
        <authorList>
            <person name="Hosoyama A."/>
            <person name="Uohara A."/>
            <person name="Ohji S."/>
            <person name="Ichikawa N."/>
        </authorList>
    </citation>
    <scope>NUCLEOTIDE SEQUENCE [LARGE SCALE GENOMIC DNA]</scope>
    <source>
        <strain evidence="5 8">NBRC 103243</strain>
    </source>
</reference>
<dbReference type="PANTHER" id="PTHR43537:SF24">
    <property type="entry name" value="GLUCONATE OPERON TRANSCRIPTIONAL REPRESSOR"/>
    <property type="match status" value="1"/>
</dbReference>
<dbReference type="GO" id="GO:0003677">
    <property type="term" value="F:DNA binding"/>
    <property type="evidence" value="ECO:0007669"/>
    <property type="project" value="UniProtKB-KW"/>
</dbReference>
<evidence type="ECO:0000256" key="2">
    <source>
        <dbReference type="ARBA" id="ARBA00023125"/>
    </source>
</evidence>
<dbReference type="InterPro" id="IPR000524">
    <property type="entry name" value="Tscrpt_reg_HTH_GntR"/>
</dbReference>
<keyword evidence="3" id="KW-0804">Transcription</keyword>
<dbReference type="SUPFAM" id="SSF46785">
    <property type="entry name" value="Winged helix' DNA-binding domain"/>
    <property type="match status" value="1"/>
</dbReference>
<evidence type="ECO:0000313" key="7">
    <source>
        <dbReference type="Proteomes" id="UP000198548"/>
    </source>
</evidence>
<dbReference type="GO" id="GO:0003700">
    <property type="term" value="F:DNA-binding transcription factor activity"/>
    <property type="evidence" value="ECO:0007669"/>
    <property type="project" value="InterPro"/>
</dbReference>
<evidence type="ECO:0000313" key="6">
    <source>
        <dbReference type="EMBL" id="SEL64000.1"/>
    </source>
</evidence>
<dbReference type="SMART" id="SM00345">
    <property type="entry name" value="HTH_GNTR"/>
    <property type="match status" value="1"/>
</dbReference>
<sequence>MKKMNKMEAKAYTFMTDQIKGAHWAKGKQLKELDISRQLDISRTPVRHAMERLIEDGYVYRVPNKGVFVGDVSLDLHQRKERIYFLEALLQHIFYTLQLDEIIVDTVPLADMIDDLEKAVPLESDEFETLEIKFWRLLLSYHSNTYMNERVIETMVNLYQDASQTPLIFKKSRAMKITHYRKLIEWLNANNYTYARREIRILLNQILINLIQGVDD</sequence>
<dbReference type="STRING" id="426703.SAMN04488100_1061"/>
<dbReference type="EMBL" id="BJUX01000002">
    <property type="protein sequence ID" value="GEK88290.1"/>
    <property type="molecule type" value="Genomic_DNA"/>
</dbReference>
<proteinExistence type="predicted"/>
<evidence type="ECO:0000259" key="4">
    <source>
        <dbReference type="PROSITE" id="PS50949"/>
    </source>
</evidence>
<dbReference type="PANTHER" id="PTHR43537">
    <property type="entry name" value="TRANSCRIPTIONAL REGULATOR, GNTR FAMILY"/>
    <property type="match status" value="1"/>
</dbReference>
<dbReference type="InterPro" id="IPR036390">
    <property type="entry name" value="WH_DNA-bd_sf"/>
</dbReference>
<dbReference type="PROSITE" id="PS50949">
    <property type="entry name" value="HTH_GNTR"/>
    <property type="match status" value="1"/>
</dbReference>
<dbReference type="InterPro" id="IPR036388">
    <property type="entry name" value="WH-like_DNA-bd_sf"/>
</dbReference>
<reference evidence="6 7" key="1">
    <citation type="submission" date="2016-10" db="EMBL/GenBank/DDBJ databases">
        <authorList>
            <person name="de Groot N.N."/>
        </authorList>
    </citation>
    <scope>NUCLEOTIDE SEQUENCE [LARGE SCALE GENOMIC DNA]</scope>
    <source>
        <strain evidence="6 7">DSM 19182</strain>
    </source>
</reference>
<dbReference type="RefSeq" id="WP_091487090.1">
    <property type="nucleotide sequence ID" value="NZ_BJUX01000002.1"/>
</dbReference>
<evidence type="ECO:0000256" key="3">
    <source>
        <dbReference type="ARBA" id="ARBA00023163"/>
    </source>
</evidence>
<evidence type="ECO:0000256" key="1">
    <source>
        <dbReference type="ARBA" id="ARBA00023015"/>
    </source>
</evidence>
<accession>A0A1H7RUP4</accession>
<keyword evidence="1" id="KW-0805">Transcription regulation</keyword>
<dbReference type="Gene3D" id="1.10.10.10">
    <property type="entry name" value="Winged helix-like DNA-binding domain superfamily/Winged helix DNA-binding domain"/>
    <property type="match status" value="1"/>
</dbReference>
<name>A0A1H7RUP4_9LACT</name>
<keyword evidence="2 6" id="KW-0238">DNA-binding</keyword>
<dbReference type="Proteomes" id="UP000321425">
    <property type="component" value="Unassembled WGS sequence"/>
</dbReference>
<keyword evidence="8" id="KW-1185">Reference proteome</keyword>
<dbReference type="Proteomes" id="UP000198548">
    <property type="component" value="Unassembled WGS sequence"/>
</dbReference>